<evidence type="ECO:0000313" key="2">
    <source>
        <dbReference type="EMBL" id="MEQ2359783.1"/>
    </source>
</evidence>
<organism evidence="2 3">
    <name type="scientific">Blautia intestinihominis</name>
    <dbReference type="NCBI Taxonomy" id="3133152"/>
    <lineage>
        <taxon>Bacteria</taxon>
        <taxon>Bacillati</taxon>
        <taxon>Bacillota</taxon>
        <taxon>Clostridia</taxon>
        <taxon>Lachnospirales</taxon>
        <taxon>Lachnospiraceae</taxon>
        <taxon>Blautia</taxon>
    </lineage>
</organism>
<comment type="caution">
    <text evidence="2">The sequence shown here is derived from an EMBL/GenBank/DDBJ whole genome shotgun (WGS) entry which is preliminary data.</text>
</comment>
<proteinExistence type="predicted"/>
<accession>A0ABV1ANK5</accession>
<name>A0ABV1ANK5_9FIRM</name>
<dbReference type="SUPFAM" id="SSF88659">
    <property type="entry name" value="Sigma3 and sigma4 domains of RNA polymerase sigma factors"/>
    <property type="match status" value="1"/>
</dbReference>
<reference evidence="2 3" key="1">
    <citation type="submission" date="2024-03" db="EMBL/GenBank/DDBJ databases">
        <title>Human intestinal bacterial collection.</title>
        <authorList>
            <person name="Pauvert C."/>
            <person name="Hitch T.C.A."/>
            <person name="Clavel T."/>
        </authorList>
    </citation>
    <scope>NUCLEOTIDE SEQUENCE [LARGE SCALE GENOMIC DNA]</scope>
    <source>
        <strain evidence="2 3">CLA-AA-H95</strain>
    </source>
</reference>
<feature type="domain" description="RNA polymerase sigma factor 70 region 4 type 2" evidence="1">
    <location>
        <begin position="82"/>
        <end position="132"/>
    </location>
</feature>
<keyword evidence="3" id="KW-1185">Reference proteome</keyword>
<dbReference type="InterPro" id="IPR036388">
    <property type="entry name" value="WH-like_DNA-bd_sf"/>
</dbReference>
<dbReference type="Pfam" id="PF08281">
    <property type="entry name" value="Sigma70_r4_2"/>
    <property type="match status" value="1"/>
</dbReference>
<dbReference type="RefSeq" id="WP_173721362.1">
    <property type="nucleotide sequence ID" value="NZ_JBBMEI010000072.1"/>
</dbReference>
<sequence>MEQSSSWDEWTVRHQFDRICKLALKGEVIDYQRHMAYRQRHEVLLSELPEKELSKLFTMDKYNLETHRFQVLGYDIEVKDALIAEALQTLTEKKRNVILLSYFLDMSDAEIAREMNLVRSTIHEHRKRSLELLKNIMEVSTDEKE</sequence>
<dbReference type="Proteomes" id="UP001446032">
    <property type="component" value="Unassembled WGS sequence"/>
</dbReference>
<protein>
    <submittedName>
        <fullName evidence="2">Sigma-70 family RNA polymerase sigma factor</fullName>
    </submittedName>
</protein>
<dbReference type="InterPro" id="IPR013324">
    <property type="entry name" value="RNA_pol_sigma_r3/r4-like"/>
</dbReference>
<dbReference type="EMBL" id="JBBMEI010000072">
    <property type="protein sequence ID" value="MEQ2359783.1"/>
    <property type="molecule type" value="Genomic_DNA"/>
</dbReference>
<evidence type="ECO:0000259" key="1">
    <source>
        <dbReference type="Pfam" id="PF08281"/>
    </source>
</evidence>
<dbReference type="InterPro" id="IPR013249">
    <property type="entry name" value="RNA_pol_sigma70_r4_t2"/>
</dbReference>
<evidence type="ECO:0000313" key="3">
    <source>
        <dbReference type="Proteomes" id="UP001446032"/>
    </source>
</evidence>
<gene>
    <name evidence="2" type="ORF">WMO75_15930</name>
</gene>
<dbReference type="Gene3D" id="1.10.10.10">
    <property type="entry name" value="Winged helix-like DNA-binding domain superfamily/Winged helix DNA-binding domain"/>
    <property type="match status" value="1"/>
</dbReference>